<comment type="caution">
    <text evidence="2">The sequence shown here is derived from an EMBL/GenBank/DDBJ whole genome shotgun (WGS) entry which is preliminary data.</text>
</comment>
<organism evidence="2 3">
    <name type="scientific">Leeuwenhoekiella nanhaiensis</name>
    <dbReference type="NCBI Taxonomy" id="1655491"/>
    <lineage>
        <taxon>Bacteria</taxon>
        <taxon>Pseudomonadati</taxon>
        <taxon>Bacteroidota</taxon>
        <taxon>Flavobacteriia</taxon>
        <taxon>Flavobacteriales</taxon>
        <taxon>Flavobacteriaceae</taxon>
        <taxon>Leeuwenhoekiella</taxon>
    </lineage>
</organism>
<evidence type="ECO:0000313" key="3">
    <source>
        <dbReference type="Proteomes" id="UP000229433"/>
    </source>
</evidence>
<feature type="domain" description="MOSC" evidence="1">
    <location>
        <begin position="28"/>
        <end position="163"/>
    </location>
</feature>
<gene>
    <name evidence="2" type="ORF">CJ305_03605</name>
</gene>
<dbReference type="Pfam" id="PF03473">
    <property type="entry name" value="MOSC"/>
    <property type="match status" value="1"/>
</dbReference>
<dbReference type="PANTHER" id="PTHR30212:SF2">
    <property type="entry name" value="PROTEIN YIIM"/>
    <property type="match status" value="1"/>
</dbReference>
<sequence length="211" mass="23956">MEILSTNLATPTTFIWNGKEETTGIYKKPVDQPLYLTKNDVMGDEVSDRLHHGGYYKACYVFASEHYPYWKALYPDLDWSWGMFGENLTLIGFDEHEVYLGSIYEVGEAVVQVSQYREPCYKLGHKFGTPKVIKQFVGYGLGGTYLSILKEGNVAAGDSFKLVERPSNTMTVAQLFQLVFAKEKDQALVKIASESEAIPPKKRMWFSSHLQ</sequence>
<dbReference type="RefSeq" id="WP_099644852.1">
    <property type="nucleotide sequence ID" value="NZ_KZ319287.1"/>
</dbReference>
<dbReference type="GO" id="GO:0030151">
    <property type="term" value="F:molybdenum ion binding"/>
    <property type="evidence" value="ECO:0007669"/>
    <property type="project" value="InterPro"/>
</dbReference>
<dbReference type="InterPro" id="IPR052353">
    <property type="entry name" value="Benzoxazolinone_Detox_Enz"/>
</dbReference>
<dbReference type="GO" id="GO:0003824">
    <property type="term" value="F:catalytic activity"/>
    <property type="evidence" value="ECO:0007669"/>
    <property type="project" value="InterPro"/>
</dbReference>
<evidence type="ECO:0000313" key="2">
    <source>
        <dbReference type="EMBL" id="PHQ31311.1"/>
    </source>
</evidence>
<dbReference type="PANTHER" id="PTHR30212">
    <property type="entry name" value="PROTEIN YIIM"/>
    <property type="match status" value="1"/>
</dbReference>
<keyword evidence="3" id="KW-1185">Reference proteome</keyword>
<protein>
    <submittedName>
        <fullName evidence="2">Sulfurase</fullName>
    </submittedName>
</protein>
<dbReference type="AlphaFoldDB" id="A0A2G1VX53"/>
<dbReference type="Proteomes" id="UP000229433">
    <property type="component" value="Unassembled WGS sequence"/>
</dbReference>
<proteinExistence type="predicted"/>
<dbReference type="EMBL" id="NQXA01000001">
    <property type="protein sequence ID" value="PHQ31311.1"/>
    <property type="molecule type" value="Genomic_DNA"/>
</dbReference>
<accession>A0A2G1VX53</accession>
<dbReference type="Gene3D" id="2.40.33.20">
    <property type="entry name" value="PK beta-barrel domain-like"/>
    <property type="match status" value="1"/>
</dbReference>
<dbReference type="OrthoDB" id="9786134at2"/>
<name>A0A2G1VX53_9FLAO</name>
<reference evidence="2 3" key="1">
    <citation type="submission" date="2017-08" db="EMBL/GenBank/DDBJ databases">
        <title>The whole genome shortgun sequences of strain Leeuwenhoekiella nanhaiensis G18 from the South China Sea.</title>
        <authorList>
            <person name="Liu Q."/>
        </authorList>
    </citation>
    <scope>NUCLEOTIDE SEQUENCE [LARGE SCALE GENOMIC DNA]</scope>
    <source>
        <strain evidence="2 3">G18</strain>
    </source>
</reference>
<evidence type="ECO:0000259" key="1">
    <source>
        <dbReference type="PROSITE" id="PS51340"/>
    </source>
</evidence>
<dbReference type="InterPro" id="IPR011037">
    <property type="entry name" value="Pyrv_Knase-like_insert_dom_sf"/>
</dbReference>
<dbReference type="PROSITE" id="PS51340">
    <property type="entry name" value="MOSC"/>
    <property type="match status" value="1"/>
</dbReference>
<dbReference type="GO" id="GO:0030170">
    <property type="term" value="F:pyridoxal phosphate binding"/>
    <property type="evidence" value="ECO:0007669"/>
    <property type="project" value="InterPro"/>
</dbReference>
<dbReference type="SUPFAM" id="SSF50800">
    <property type="entry name" value="PK beta-barrel domain-like"/>
    <property type="match status" value="1"/>
</dbReference>
<dbReference type="InterPro" id="IPR005302">
    <property type="entry name" value="MoCF_Sase_C"/>
</dbReference>